<dbReference type="Proteomes" id="UP000235388">
    <property type="component" value="Unassembled WGS sequence"/>
</dbReference>
<evidence type="ECO:0000259" key="2">
    <source>
        <dbReference type="Pfam" id="PF14303"/>
    </source>
</evidence>
<protein>
    <recommendedName>
        <fullName evidence="2">No apical meristem-associated C-terminal domain-containing protein</fullName>
    </recommendedName>
</protein>
<name>A0A2N5VQ94_9BASI</name>
<dbReference type="PANTHER" id="PTHR45023">
    <property type="match status" value="1"/>
</dbReference>
<dbReference type="Pfam" id="PF14303">
    <property type="entry name" value="NAM-associated"/>
    <property type="match status" value="1"/>
</dbReference>
<dbReference type="STRING" id="200324.A0A2N5VQ94"/>
<dbReference type="PANTHER" id="PTHR45023:SF4">
    <property type="entry name" value="GLYCINE-RICH PROTEIN-RELATED"/>
    <property type="match status" value="1"/>
</dbReference>
<dbReference type="InterPro" id="IPR029466">
    <property type="entry name" value="NAM-associated_C"/>
</dbReference>
<dbReference type="EMBL" id="PGCI01000002">
    <property type="protein sequence ID" value="PLW52142.1"/>
    <property type="molecule type" value="Genomic_DNA"/>
</dbReference>
<feature type="domain" description="No apical meristem-associated C-terminal" evidence="2">
    <location>
        <begin position="256"/>
        <end position="404"/>
    </location>
</feature>
<evidence type="ECO:0000313" key="4">
    <source>
        <dbReference type="EMBL" id="PLW52142.1"/>
    </source>
</evidence>
<feature type="region of interest" description="Disordered" evidence="1">
    <location>
        <begin position="281"/>
        <end position="319"/>
    </location>
</feature>
<dbReference type="AlphaFoldDB" id="A0A2N5VQ94"/>
<comment type="caution">
    <text evidence="4">The sequence shown here is derived from an EMBL/GenBank/DDBJ whole genome shotgun (WGS) entry which is preliminary data.</text>
</comment>
<feature type="region of interest" description="Disordered" evidence="1">
    <location>
        <begin position="415"/>
        <end position="468"/>
    </location>
</feature>
<accession>A0A2N5VQ94</accession>
<evidence type="ECO:0000313" key="5">
    <source>
        <dbReference type="Proteomes" id="UP000235388"/>
    </source>
</evidence>
<evidence type="ECO:0000256" key="1">
    <source>
        <dbReference type="SAM" id="MobiDB-lite"/>
    </source>
</evidence>
<feature type="compositionally biased region" description="Polar residues" evidence="1">
    <location>
        <begin position="418"/>
        <end position="462"/>
    </location>
</feature>
<sequence length="480" mass="55174">MAPRTGANQHESFRRHLQLLMDIDEETQQDEDNLMNLFLDDSDKEAMERTPIVGWIPNKDRGAFFGHYRLMADYLNDDLVYSDADFERWFRVTKTVFIRLCNDLQTKNLHAYFIQRPDATGKMGLSEHLYRWPTNIHNPILPPRSMPPKQRSANWLPQEDKQLAKSWLKISTDPLCSVGQKRGEFFERVAKDFNHFAGGVNERNASSVMHRWGHIQKATLKFSAIHHKLEKNRPSGLVMSDLLADTKKASYEQEGKQFMYEPAWNCLKKSDKWKILAQSRGDLQETPSDSPPEPPTSATQPNKHHANTTIGVDSDSSWKQPLGVASTKRLMKEEDLSSKKLKVIAERSNDYCDQTSAMKKTNKIRQKVAQAEVNQSNMEIMSKREEDFPDEISQEFLRLQKQSILANLKKELEDKRNQTNLSDPEESTSASQNQQERVPTSPSALPSNLDSFDYQEPSSNAGNFEEDFIEPFDPTLSLHL</sequence>
<proteinExistence type="predicted"/>
<gene>
    <name evidence="3" type="ORF">PCANC_11936</name>
    <name evidence="4" type="ORF">PCASD_02053</name>
</gene>
<evidence type="ECO:0000313" key="3">
    <source>
        <dbReference type="EMBL" id="PLW19951.1"/>
    </source>
</evidence>
<dbReference type="Proteomes" id="UP000235392">
    <property type="component" value="Unassembled WGS sequence"/>
</dbReference>
<evidence type="ECO:0000313" key="6">
    <source>
        <dbReference type="Proteomes" id="UP000235392"/>
    </source>
</evidence>
<organism evidence="4 6">
    <name type="scientific">Puccinia coronata f. sp. avenae</name>
    <dbReference type="NCBI Taxonomy" id="200324"/>
    <lineage>
        <taxon>Eukaryota</taxon>
        <taxon>Fungi</taxon>
        <taxon>Dikarya</taxon>
        <taxon>Basidiomycota</taxon>
        <taxon>Pucciniomycotina</taxon>
        <taxon>Pucciniomycetes</taxon>
        <taxon>Pucciniales</taxon>
        <taxon>Pucciniaceae</taxon>
        <taxon>Puccinia</taxon>
    </lineage>
</organism>
<feature type="compositionally biased region" description="Polar residues" evidence="1">
    <location>
        <begin position="307"/>
        <end position="319"/>
    </location>
</feature>
<keyword evidence="5" id="KW-1185">Reference proteome</keyword>
<reference evidence="5 6" key="1">
    <citation type="submission" date="2017-11" db="EMBL/GenBank/DDBJ databases">
        <title>De novo assembly and phasing of dikaryotic genomes from two isolates of Puccinia coronata f. sp. avenae, the causal agent of oat crown rust.</title>
        <authorList>
            <person name="Miller M.E."/>
            <person name="Zhang Y."/>
            <person name="Omidvar V."/>
            <person name="Sperschneider J."/>
            <person name="Schwessinger B."/>
            <person name="Raley C."/>
            <person name="Palmer J.M."/>
            <person name="Garnica D."/>
            <person name="Upadhyaya N."/>
            <person name="Rathjen J."/>
            <person name="Taylor J.M."/>
            <person name="Park R.F."/>
            <person name="Dodds P.N."/>
            <person name="Hirsch C.D."/>
            <person name="Kianian S.F."/>
            <person name="Figueroa M."/>
        </authorList>
    </citation>
    <scope>NUCLEOTIDE SEQUENCE [LARGE SCALE GENOMIC DNA]</scope>
    <source>
        <strain evidence="3">12NC29</strain>
        <strain evidence="4">12SD80</strain>
    </source>
</reference>
<dbReference type="OrthoDB" id="2518930at2759"/>
<dbReference type="EMBL" id="PGCJ01000805">
    <property type="protein sequence ID" value="PLW19951.1"/>
    <property type="molecule type" value="Genomic_DNA"/>
</dbReference>